<evidence type="ECO:0000313" key="4">
    <source>
        <dbReference type="Proteomes" id="UP000653797"/>
    </source>
</evidence>
<keyword evidence="3" id="KW-0238">DNA-binding</keyword>
<reference evidence="3" key="1">
    <citation type="submission" date="2020-09" db="EMBL/GenBank/DDBJ databases">
        <authorList>
            <person name="Kim M.K."/>
        </authorList>
    </citation>
    <scope>NUCLEOTIDE SEQUENCE</scope>
    <source>
        <strain evidence="3">BT704</strain>
    </source>
</reference>
<dbReference type="Pfam" id="PF03479">
    <property type="entry name" value="PCC"/>
    <property type="match status" value="1"/>
</dbReference>
<sequence length="171" mass="18894">MSSQSIYLLIFLTGLLMNTSALAQSTDDKQPKRYVKVPAGYLMVLRQGDSILGKLEEFARQENVPSANFTGMGFVNIKFGFFDFSTKKYNPKEFSNVELASMHGTIAWQKGNVSIHAHGVVGDKTFKAYAGHILSATVSTGSVELMITIHDQKLEREQDEKLGANVLSLDK</sequence>
<feature type="domain" description="PPC" evidence="2">
    <location>
        <begin position="35"/>
        <end position="170"/>
    </location>
</feature>
<feature type="signal peptide" evidence="1">
    <location>
        <begin position="1"/>
        <end position="23"/>
    </location>
</feature>
<dbReference type="Gene3D" id="3.30.1330.80">
    <property type="entry name" value="Hypothetical protein, similar to alpha- acetolactate decarboxylase, domain 2"/>
    <property type="match status" value="1"/>
</dbReference>
<dbReference type="PANTHER" id="PTHR34988">
    <property type="entry name" value="PROTEIN, PUTATIVE-RELATED"/>
    <property type="match status" value="1"/>
</dbReference>
<accession>A0A927AX14</accession>
<dbReference type="GO" id="GO:0003677">
    <property type="term" value="F:DNA binding"/>
    <property type="evidence" value="ECO:0007669"/>
    <property type="project" value="UniProtKB-KW"/>
</dbReference>
<evidence type="ECO:0000259" key="2">
    <source>
        <dbReference type="PROSITE" id="PS51742"/>
    </source>
</evidence>
<dbReference type="AlphaFoldDB" id="A0A927AX14"/>
<keyword evidence="1" id="KW-0732">Signal</keyword>
<gene>
    <name evidence="3" type="ORF">IC230_00170</name>
</gene>
<dbReference type="CDD" id="cd11378">
    <property type="entry name" value="DUF296"/>
    <property type="match status" value="1"/>
</dbReference>
<evidence type="ECO:0000256" key="1">
    <source>
        <dbReference type="SAM" id="SignalP"/>
    </source>
</evidence>
<keyword evidence="4" id="KW-1185">Reference proteome</keyword>
<evidence type="ECO:0000313" key="3">
    <source>
        <dbReference type="EMBL" id="MBD2751287.1"/>
    </source>
</evidence>
<comment type="caution">
    <text evidence="3">The sequence shown here is derived from an EMBL/GenBank/DDBJ whole genome shotgun (WGS) entry which is preliminary data.</text>
</comment>
<dbReference type="PROSITE" id="PS51742">
    <property type="entry name" value="PPC"/>
    <property type="match status" value="1"/>
</dbReference>
<organism evidence="3 4">
    <name type="scientific">Spirosoma validum</name>
    <dbReference type="NCBI Taxonomy" id="2771355"/>
    <lineage>
        <taxon>Bacteria</taxon>
        <taxon>Pseudomonadati</taxon>
        <taxon>Bacteroidota</taxon>
        <taxon>Cytophagia</taxon>
        <taxon>Cytophagales</taxon>
        <taxon>Cytophagaceae</taxon>
        <taxon>Spirosoma</taxon>
    </lineage>
</organism>
<dbReference type="PANTHER" id="PTHR34988:SF1">
    <property type="entry name" value="DNA-BINDING PROTEIN"/>
    <property type="match status" value="1"/>
</dbReference>
<proteinExistence type="predicted"/>
<dbReference type="EMBL" id="JACXAA010000001">
    <property type="protein sequence ID" value="MBD2751287.1"/>
    <property type="molecule type" value="Genomic_DNA"/>
</dbReference>
<dbReference type="SUPFAM" id="SSF117856">
    <property type="entry name" value="AF0104/ALDC/Ptd012-like"/>
    <property type="match status" value="1"/>
</dbReference>
<protein>
    <submittedName>
        <fullName evidence="3">DNA-binding protein</fullName>
    </submittedName>
</protein>
<feature type="chain" id="PRO_5036904622" evidence="1">
    <location>
        <begin position="24"/>
        <end position="171"/>
    </location>
</feature>
<dbReference type="Proteomes" id="UP000653797">
    <property type="component" value="Unassembled WGS sequence"/>
</dbReference>
<dbReference type="InterPro" id="IPR005175">
    <property type="entry name" value="PPC_dom"/>
</dbReference>
<name>A0A927AX14_9BACT</name>